<proteinExistence type="predicted"/>
<evidence type="ECO:0000313" key="1">
    <source>
        <dbReference type="EMBL" id="MBX40948.1"/>
    </source>
</evidence>
<name>A0A2P2NEP5_RHIMU</name>
<protein>
    <submittedName>
        <fullName evidence="1">Uncharacterized protein</fullName>
    </submittedName>
</protein>
<reference evidence="1" key="1">
    <citation type="submission" date="2018-02" db="EMBL/GenBank/DDBJ databases">
        <title>Rhizophora mucronata_Transcriptome.</title>
        <authorList>
            <person name="Meera S.P."/>
            <person name="Sreeshan A."/>
            <person name="Augustine A."/>
        </authorList>
    </citation>
    <scope>NUCLEOTIDE SEQUENCE</scope>
    <source>
        <tissue evidence="1">Leaf</tissue>
    </source>
</reference>
<accession>A0A2P2NEP5</accession>
<sequence length="54" mass="5979">MSSHCSQITLILPQTERFHCSCNHCLPSFFNPSQQTNIAINVSTILKNGCLATK</sequence>
<organism evidence="1">
    <name type="scientific">Rhizophora mucronata</name>
    <name type="common">Asiatic mangrove</name>
    <dbReference type="NCBI Taxonomy" id="61149"/>
    <lineage>
        <taxon>Eukaryota</taxon>
        <taxon>Viridiplantae</taxon>
        <taxon>Streptophyta</taxon>
        <taxon>Embryophyta</taxon>
        <taxon>Tracheophyta</taxon>
        <taxon>Spermatophyta</taxon>
        <taxon>Magnoliopsida</taxon>
        <taxon>eudicotyledons</taxon>
        <taxon>Gunneridae</taxon>
        <taxon>Pentapetalae</taxon>
        <taxon>rosids</taxon>
        <taxon>fabids</taxon>
        <taxon>Malpighiales</taxon>
        <taxon>Rhizophoraceae</taxon>
        <taxon>Rhizophora</taxon>
    </lineage>
</organism>
<dbReference type="AlphaFoldDB" id="A0A2P2NEP5"/>
<dbReference type="EMBL" id="GGEC01060464">
    <property type="protein sequence ID" value="MBX40948.1"/>
    <property type="molecule type" value="Transcribed_RNA"/>
</dbReference>